<evidence type="ECO:0000313" key="9">
    <source>
        <dbReference type="Proteomes" id="UP000188967"/>
    </source>
</evidence>
<dbReference type="EMBL" id="MPGR01000001">
    <property type="protein sequence ID" value="OKB72176.1"/>
    <property type="molecule type" value="Genomic_DNA"/>
</dbReference>
<sequence>MFTLILMRLPPLTHSFESELFEPDRITVMQTCK</sequence>
<evidence type="ECO:0000313" key="7">
    <source>
        <dbReference type="Proteomes" id="UP000184077"/>
    </source>
</evidence>
<dbReference type="EMBL" id="MOHC01000018">
    <property type="protein sequence ID" value="OJN37814.1"/>
    <property type="molecule type" value="Genomic_DNA"/>
</dbReference>
<evidence type="ECO:0000313" key="10">
    <source>
        <dbReference type="Proteomes" id="UP000218543"/>
    </source>
</evidence>
<dbReference type="Proteomes" id="UP000037564">
    <property type="component" value="Unassembled WGS sequence"/>
</dbReference>
<dbReference type="EMBL" id="LGZN01000057">
    <property type="protein sequence ID" value="KNF65423.1"/>
    <property type="molecule type" value="Genomic_DNA"/>
</dbReference>
<reference evidence="1 6" key="1">
    <citation type="submission" date="2015-07" db="EMBL/GenBank/DDBJ databases">
        <title>Genome sequences of 64 non-O157:H7 Shiga toxin-producing Escherichia coli strains.</title>
        <authorList>
            <person name="Gonzalez-Escalona N."/>
            <person name="Toro M."/>
            <person name="Timme R."/>
            <person name="Payne J."/>
        </authorList>
    </citation>
    <scope>NUCLEOTIDE SEQUENCE [LARGE SCALE GENOMIC DNA]</scope>
    <source>
        <strain evidence="1 6">CFSAN026843</strain>
    </source>
</reference>
<evidence type="ECO:0000313" key="2">
    <source>
        <dbReference type="EMBL" id="OJN37814.1"/>
    </source>
</evidence>
<evidence type="ECO:0000313" key="5">
    <source>
        <dbReference type="EMBL" id="PAU14131.1"/>
    </source>
</evidence>
<accession>A0A094WA16</accession>
<evidence type="ECO:0000313" key="3">
    <source>
        <dbReference type="EMBL" id="OKB72176.1"/>
    </source>
</evidence>
<dbReference type="Proteomes" id="UP000186595">
    <property type="component" value="Unassembled WGS sequence"/>
</dbReference>
<name>A0A094WA16_ECOLX</name>
<organism evidence="1 6">
    <name type="scientific">Escherichia coli</name>
    <dbReference type="NCBI Taxonomy" id="562"/>
    <lineage>
        <taxon>Bacteria</taxon>
        <taxon>Pseudomonadati</taxon>
        <taxon>Pseudomonadota</taxon>
        <taxon>Gammaproteobacteria</taxon>
        <taxon>Enterobacterales</taxon>
        <taxon>Enterobacteriaceae</taxon>
        <taxon>Escherichia</taxon>
    </lineage>
</organism>
<reference evidence="2 7" key="2">
    <citation type="submission" date="2016-10" db="EMBL/GenBank/DDBJ databases">
        <title>Comprehensive resistome analysis reveals the prevalence of NDM and MCR-1 in Chinese poultry production.</title>
        <authorList>
            <person name="Wang Y."/>
            <person name="Zhang R."/>
            <person name="Li J."/>
            <person name="Wu Z."/>
            <person name="Wenjuan Y."/>
            <person name="Schwarz S."/>
            <person name="Tyrrell J."/>
            <person name="Zheng Y."/>
            <person name="Wang S."/>
            <person name="Shen Z."/>
            <person name="Liu Z."/>
            <person name="Lei L."/>
            <person name="Li M."/>
            <person name="Zhang Q."/>
            <person name="Wu C."/>
            <person name="Zhang Q."/>
            <person name="Wu Y."/>
            <person name="Walsh T."/>
            <person name="Shen J."/>
        </authorList>
    </citation>
    <scope>NUCLEOTIDE SEQUENCE [LARGE SCALE GENOMIC DNA]</scope>
    <source>
        <strain evidence="2 7">574</strain>
    </source>
</reference>
<dbReference type="Proteomes" id="UP000218543">
    <property type="component" value="Unassembled WGS sequence"/>
</dbReference>
<dbReference type="AlphaFoldDB" id="A0A094WA16"/>
<proteinExistence type="predicted"/>
<evidence type="ECO:0000313" key="1">
    <source>
        <dbReference type="EMBL" id="KNF65423.1"/>
    </source>
</evidence>
<comment type="caution">
    <text evidence="1">The sequence shown here is derived from an EMBL/GenBank/DDBJ whole genome shotgun (WGS) entry which is preliminary data.</text>
</comment>
<dbReference type="EMBL" id="MRVZ01000117">
    <property type="protein sequence ID" value="PAU14131.1"/>
    <property type="molecule type" value="Genomic_DNA"/>
</dbReference>
<gene>
    <name evidence="2" type="ORF">BK300_09930</name>
    <name evidence="3" type="ORF">BMT50_04990</name>
    <name evidence="5" type="ORF">BTQ06_24945</name>
    <name evidence="4" type="ORF">BXT93_03650</name>
    <name evidence="1" type="ORF">WR15_19850</name>
</gene>
<evidence type="ECO:0000313" key="6">
    <source>
        <dbReference type="Proteomes" id="UP000037564"/>
    </source>
</evidence>
<dbReference type="EMBL" id="MTPS01000045">
    <property type="protein sequence ID" value="ONG36320.1"/>
    <property type="molecule type" value="Genomic_DNA"/>
</dbReference>
<dbReference type="Proteomes" id="UP000188967">
    <property type="component" value="Unassembled WGS sequence"/>
</dbReference>
<reference evidence="3 8" key="3">
    <citation type="submission" date="2016-11" db="EMBL/GenBank/DDBJ databases">
        <title>Draft genome sequences of five Shigatoxin-producing Escherichia coli isolates harboring the new recently described Subtilase cytotoxin allelic variant subAB2-3.</title>
        <authorList>
            <person name="Tasara T."/>
            <person name="Fierz L."/>
            <person name="Klumpp J."/>
            <person name="Schmidt H."/>
            <person name="Stephan R."/>
        </authorList>
    </citation>
    <scope>NUCLEOTIDE SEQUENCE [LARGE SCALE GENOMIC DNA]</scope>
    <source>
        <strain evidence="3 8">453</strain>
    </source>
</reference>
<evidence type="ECO:0000313" key="8">
    <source>
        <dbReference type="Proteomes" id="UP000186595"/>
    </source>
</evidence>
<dbReference type="Proteomes" id="UP000184077">
    <property type="component" value="Unassembled WGS sequence"/>
</dbReference>
<evidence type="ECO:0000313" key="4">
    <source>
        <dbReference type="EMBL" id="ONG36320.1"/>
    </source>
</evidence>
<protein>
    <submittedName>
        <fullName evidence="1">Uncharacterized protein</fullName>
    </submittedName>
</protein>
<reference evidence="5 10" key="4">
    <citation type="submission" date="2016-12" db="EMBL/GenBank/DDBJ databases">
        <title>Real-Time Genomic Investigation Underlying the Public Health Response to a Shiga Toxin-Producing Escherichia Coli O26:H11 Outbreak in a Nursery.</title>
        <authorList>
            <person name="Ferdous M."/>
            <person name="Moran-Gilad J."/>
            <person name="Rossen J.W."/>
            <person name="Gdalevich M."/>
        </authorList>
    </citation>
    <scope>NUCLEOTIDE SEQUENCE [LARGE SCALE GENOMIC DNA]</scope>
    <source>
        <strain evidence="5 10">STEC 514-2</strain>
    </source>
</reference>
<reference evidence="4 9" key="5">
    <citation type="submission" date="2017-01" db="EMBL/GenBank/DDBJ databases">
        <title>Draft genome sequence of an E. coli strain isolated from human, in Amazon, Brazil.</title>
        <authorList>
            <person name="Moura Q."/>
            <person name="Fernandes M.R."/>
            <person name="Cerdeira L."/>
            <person name="Vianello M."/>
            <person name="Souza T.A."/>
            <person name="Ienne S."/>
            <person name="Lincopan N."/>
        </authorList>
    </citation>
    <scope>NUCLEOTIDE SEQUENCE [LARGE SCALE GENOMIC DNA]</scope>
    <source>
        <strain evidence="4 9">ICBEcBL-II-13</strain>
    </source>
</reference>